<sequence>MSKKEGHLFSDEFLEQLAKEINEQYGGPEFNKSDEEPDIETEEMI</sequence>
<protein>
    <submittedName>
        <fullName evidence="2">Bacitracin ABC transporter ATP-binding protein</fullName>
    </submittedName>
</protein>
<evidence type="ECO:0000313" key="3">
    <source>
        <dbReference type="Proteomes" id="UP001139011"/>
    </source>
</evidence>
<keyword evidence="2" id="KW-0547">Nucleotide-binding</keyword>
<dbReference type="RefSeq" id="WP_139223431.1">
    <property type="nucleotide sequence ID" value="NZ_JAIWJX010000002.1"/>
</dbReference>
<feature type="region of interest" description="Disordered" evidence="1">
    <location>
        <begin position="22"/>
        <end position="45"/>
    </location>
</feature>
<organism evidence="2 3">
    <name type="scientific">Fictibacillus marinisediminis</name>
    <dbReference type="NCBI Taxonomy" id="2878389"/>
    <lineage>
        <taxon>Bacteria</taxon>
        <taxon>Bacillati</taxon>
        <taxon>Bacillota</taxon>
        <taxon>Bacilli</taxon>
        <taxon>Bacillales</taxon>
        <taxon>Fictibacillaceae</taxon>
        <taxon>Fictibacillus</taxon>
    </lineage>
</organism>
<reference evidence="2" key="1">
    <citation type="submission" date="2021-09" db="EMBL/GenBank/DDBJ databases">
        <title>Genome analysis of Fictibacillus sp. KIGAM418 isolated from marine sediment.</title>
        <authorList>
            <person name="Seo M.-J."/>
            <person name="Cho E.-S."/>
            <person name="Hwang C.Y."/>
        </authorList>
    </citation>
    <scope>NUCLEOTIDE SEQUENCE</scope>
    <source>
        <strain evidence="2">KIGAM418</strain>
    </source>
</reference>
<proteinExistence type="predicted"/>
<feature type="compositionally biased region" description="Acidic residues" evidence="1">
    <location>
        <begin position="35"/>
        <end position="45"/>
    </location>
</feature>
<dbReference type="EMBL" id="JAIWJX010000002">
    <property type="protein sequence ID" value="MCK6256404.1"/>
    <property type="molecule type" value="Genomic_DNA"/>
</dbReference>
<evidence type="ECO:0000313" key="2">
    <source>
        <dbReference type="EMBL" id="MCK6256404.1"/>
    </source>
</evidence>
<keyword evidence="2" id="KW-0067">ATP-binding</keyword>
<dbReference type="Proteomes" id="UP001139011">
    <property type="component" value="Unassembled WGS sequence"/>
</dbReference>
<dbReference type="AlphaFoldDB" id="A0A9X2BC05"/>
<keyword evidence="3" id="KW-1185">Reference proteome</keyword>
<evidence type="ECO:0000256" key="1">
    <source>
        <dbReference type="SAM" id="MobiDB-lite"/>
    </source>
</evidence>
<comment type="caution">
    <text evidence="2">The sequence shown here is derived from an EMBL/GenBank/DDBJ whole genome shotgun (WGS) entry which is preliminary data.</text>
</comment>
<dbReference type="GO" id="GO:0005524">
    <property type="term" value="F:ATP binding"/>
    <property type="evidence" value="ECO:0007669"/>
    <property type="project" value="UniProtKB-KW"/>
</dbReference>
<accession>A0A9X2BC05</accession>
<gene>
    <name evidence="2" type="ORF">LCY76_07320</name>
</gene>
<name>A0A9X2BC05_9BACL</name>